<dbReference type="AlphaFoldDB" id="A0A139A2Z3"/>
<reference evidence="2 3" key="1">
    <citation type="journal article" date="2015" name="Genome Biol. Evol.">
        <title>Phylogenomic analyses indicate that early fungi evolved digesting cell walls of algal ancestors of land plants.</title>
        <authorList>
            <person name="Chang Y."/>
            <person name="Wang S."/>
            <person name="Sekimoto S."/>
            <person name="Aerts A.L."/>
            <person name="Choi C."/>
            <person name="Clum A."/>
            <person name="LaButti K.M."/>
            <person name="Lindquist E.A."/>
            <person name="Yee Ngan C."/>
            <person name="Ohm R.A."/>
            <person name="Salamov A.A."/>
            <person name="Grigoriev I.V."/>
            <person name="Spatafora J.W."/>
            <person name="Berbee M.L."/>
        </authorList>
    </citation>
    <scope>NUCLEOTIDE SEQUENCE [LARGE SCALE GENOMIC DNA]</scope>
    <source>
        <strain evidence="2 3">JEL478</strain>
    </source>
</reference>
<evidence type="ECO:0000313" key="2">
    <source>
        <dbReference type="EMBL" id="KXS11131.1"/>
    </source>
</evidence>
<dbReference type="PANTHER" id="PTHR34391">
    <property type="entry name" value="UPF0658 GOLGI APPARATUS MEMBRANE PROTEIN C1952.10C-RELATED"/>
    <property type="match status" value="1"/>
</dbReference>
<sequence length="437" mass="47424">MEPSSPASSAAPPYSPISTLNPSLSPKQCSDLSRSTVVQGGTSIRHGTFASTADLLRMGTQAHSGSSSTPSVRVDPRHPQDWLLRVLKIIRRRGRWSLAFAWWTVVSGAVIEALVLCQVAMSVGSFTPHEMVITSSFAAACIYSAYLSFSAIANNNIFEVCGAIFFSVSLFGFTITMAVTDTDMSQIMNSLELLSLFPSPSTPPPSPSSAWYASYLPIALPDNIESWSAMINPLQTATSVMCALQFAGQLALLSGTWREVEWKAFRKVGADRAMQRRYGAYTFLLLQTEISFFFALAAASYSISYLVRPVAPPFLAGAERTNGVVGFVIVATAMMGVLAAHVFKIFPIPLFTNDVYFLFRDMGTFLCIFHVLLCFSCACTAVVCAQNFGFGLQRLLQDGRSNDERLGRTSSTKSGLGKDENDVLRGEKAGSDGWTLD</sequence>
<accession>A0A139A2Z3</accession>
<feature type="compositionally biased region" description="Basic and acidic residues" evidence="1">
    <location>
        <begin position="416"/>
        <end position="430"/>
    </location>
</feature>
<dbReference type="EMBL" id="KQ965809">
    <property type="protein sequence ID" value="KXS11131.1"/>
    <property type="molecule type" value="Genomic_DNA"/>
</dbReference>
<gene>
    <name evidence="2" type="ORF">M427DRAFT_36315</name>
</gene>
<keyword evidence="3" id="KW-1185">Reference proteome</keyword>
<name>A0A139A2Z3_GONPJ</name>
<dbReference type="Proteomes" id="UP000070544">
    <property type="component" value="Unassembled WGS sequence"/>
</dbReference>
<dbReference type="InterPro" id="IPR040410">
    <property type="entry name" value="UPF0658_Golgi"/>
</dbReference>
<evidence type="ECO:0000313" key="3">
    <source>
        <dbReference type="Proteomes" id="UP000070544"/>
    </source>
</evidence>
<evidence type="ECO:0000256" key="1">
    <source>
        <dbReference type="SAM" id="MobiDB-lite"/>
    </source>
</evidence>
<feature type="region of interest" description="Disordered" evidence="1">
    <location>
        <begin position="403"/>
        <end position="437"/>
    </location>
</feature>
<protein>
    <submittedName>
        <fullName evidence="2">Uncharacterized protein</fullName>
    </submittedName>
</protein>
<proteinExistence type="predicted"/>
<organism evidence="2 3">
    <name type="scientific">Gonapodya prolifera (strain JEL478)</name>
    <name type="common">Monoblepharis prolifera</name>
    <dbReference type="NCBI Taxonomy" id="1344416"/>
    <lineage>
        <taxon>Eukaryota</taxon>
        <taxon>Fungi</taxon>
        <taxon>Fungi incertae sedis</taxon>
        <taxon>Chytridiomycota</taxon>
        <taxon>Chytridiomycota incertae sedis</taxon>
        <taxon>Monoblepharidomycetes</taxon>
        <taxon>Monoblepharidales</taxon>
        <taxon>Gonapodyaceae</taxon>
        <taxon>Gonapodya</taxon>
    </lineage>
</organism>
<dbReference type="PANTHER" id="PTHR34391:SF2">
    <property type="entry name" value="TRP C-TERMINAL DOMAIN-CONTAINING PROTEIN"/>
    <property type="match status" value="1"/>
</dbReference>
<dbReference type="GO" id="GO:0005794">
    <property type="term" value="C:Golgi apparatus"/>
    <property type="evidence" value="ECO:0007669"/>
    <property type="project" value="TreeGrafter"/>
</dbReference>